<dbReference type="Gene3D" id="2.60.120.430">
    <property type="entry name" value="Galactose-binding lectin"/>
    <property type="match status" value="1"/>
</dbReference>
<protein>
    <submittedName>
        <fullName evidence="1">DUF3047 family protein</fullName>
    </submittedName>
</protein>
<dbReference type="AlphaFoldDB" id="A0A3D9ZCX4"/>
<accession>A0A3D9ZCX4</accession>
<reference evidence="1 2" key="1">
    <citation type="submission" date="2018-08" db="EMBL/GenBank/DDBJ databases">
        <title>Genomic Encyclopedia of Type Strains, Phase IV (KMG-IV): sequencing the most valuable type-strain genomes for metagenomic binning, comparative biology and taxonomic classification.</title>
        <authorList>
            <person name="Goeker M."/>
        </authorList>
    </citation>
    <scope>NUCLEOTIDE SEQUENCE [LARGE SCALE GENOMIC DNA]</scope>
    <source>
        <strain evidence="1 2">BW863</strain>
    </source>
</reference>
<sequence length="366" mass="39391">MTDTHLEADRGPVVAGWHKAIADNLDLLRQAAVVELPACSEDWIDSGIDVSAGEAISLLGAGAVQIAVEPDIRLFSNVSLWWRVGREGQATKSIRETTTFNAPASGRLFLIAKHPGEWANERGDLDPGWPRAGATGGFSVAVLAWRGVAAAGLTRFSAGDTSGLAAAEAARLNANKTVPRGWRPLWRVGDTGIFCEKADASNPPHIACCCRFDAGILQYPVDVALDPTTRLAWSWRVTNLPSALAENSGATHDYLSIAVEFENGRDLTYAWSADLPVGTSFACPLPWWDKRETHMIVRSGTADLGRWLEEEQPVAEDYARAIGGPLPSRIVGVWLIALSCFQRGYGACDYAKIELRGDTGEALIGP</sequence>
<proteinExistence type="predicted"/>
<dbReference type="InterPro" id="IPR021409">
    <property type="entry name" value="DUF3047"/>
</dbReference>
<organism evidence="1 2">
    <name type="scientific">Methylovirgula ligni</name>
    <dbReference type="NCBI Taxonomy" id="569860"/>
    <lineage>
        <taxon>Bacteria</taxon>
        <taxon>Pseudomonadati</taxon>
        <taxon>Pseudomonadota</taxon>
        <taxon>Alphaproteobacteria</taxon>
        <taxon>Hyphomicrobiales</taxon>
        <taxon>Beijerinckiaceae</taxon>
        <taxon>Methylovirgula</taxon>
    </lineage>
</organism>
<dbReference type="RefSeq" id="WP_115835092.1">
    <property type="nucleotide sequence ID" value="NZ_CP025086.1"/>
</dbReference>
<comment type="caution">
    <text evidence="1">The sequence shown here is derived from an EMBL/GenBank/DDBJ whole genome shotgun (WGS) entry which is preliminary data.</text>
</comment>
<name>A0A3D9ZCX4_9HYPH</name>
<evidence type="ECO:0000313" key="1">
    <source>
        <dbReference type="EMBL" id="REF89306.1"/>
    </source>
</evidence>
<keyword evidence="2" id="KW-1185">Reference proteome</keyword>
<gene>
    <name evidence="1" type="ORF">DES32_0525</name>
</gene>
<evidence type="ECO:0000313" key="2">
    <source>
        <dbReference type="Proteomes" id="UP000256900"/>
    </source>
</evidence>
<dbReference type="Proteomes" id="UP000256900">
    <property type="component" value="Unassembled WGS sequence"/>
</dbReference>
<dbReference type="OrthoDB" id="9775969at2"/>
<dbReference type="EMBL" id="QUMO01000001">
    <property type="protein sequence ID" value="REF89306.1"/>
    <property type="molecule type" value="Genomic_DNA"/>
</dbReference>
<dbReference type="Pfam" id="PF11249">
    <property type="entry name" value="DUF3047"/>
    <property type="match status" value="1"/>
</dbReference>